<dbReference type="AlphaFoldDB" id="A0A2J6QXS0"/>
<proteinExistence type="predicted"/>
<dbReference type="InterPro" id="IPR004827">
    <property type="entry name" value="bZIP"/>
</dbReference>
<dbReference type="SUPFAM" id="SSF57959">
    <property type="entry name" value="Leucine zipper domain"/>
    <property type="match status" value="1"/>
</dbReference>
<sequence>METGLNETDYPWFSYEDWTNNNLRNQYTPPISSTSTITTPDSPPTCKCEPKDLASSKIQRRREQNRTSQQKFREKTRKDYEAVVQALEAERENSARLRNEVTALHTTIECLAKGNQNCLETISKLFMAGFVGKGEFEGESVGEMGRYGQVGLGYLQRGGDGCGLEAL</sequence>
<evidence type="ECO:0000256" key="1">
    <source>
        <dbReference type="SAM" id="MobiDB-lite"/>
    </source>
</evidence>
<feature type="compositionally biased region" description="Low complexity" evidence="1">
    <location>
        <begin position="28"/>
        <end position="40"/>
    </location>
</feature>
<dbReference type="CDD" id="cd14686">
    <property type="entry name" value="bZIP"/>
    <property type="match status" value="1"/>
</dbReference>
<protein>
    <recommendedName>
        <fullName evidence="2">BZIP domain-containing protein</fullName>
    </recommendedName>
</protein>
<dbReference type="Gene3D" id="1.20.5.170">
    <property type="match status" value="1"/>
</dbReference>
<dbReference type="Proteomes" id="UP000235786">
    <property type="component" value="Unassembled WGS sequence"/>
</dbReference>
<dbReference type="GO" id="GO:0003700">
    <property type="term" value="F:DNA-binding transcription factor activity"/>
    <property type="evidence" value="ECO:0007669"/>
    <property type="project" value="InterPro"/>
</dbReference>
<feature type="compositionally biased region" description="Basic and acidic residues" evidence="1">
    <location>
        <begin position="61"/>
        <end position="76"/>
    </location>
</feature>
<dbReference type="OrthoDB" id="3532814at2759"/>
<reference evidence="3 4" key="1">
    <citation type="submission" date="2016-04" db="EMBL/GenBank/DDBJ databases">
        <title>A degradative enzymes factory behind the ericoid mycorrhizal symbiosis.</title>
        <authorList>
            <consortium name="DOE Joint Genome Institute"/>
            <person name="Martino E."/>
            <person name="Morin E."/>
            <person name="Grelet G."/>
            <person name="Kuo A."/>
            <person name="Kohler A."/>
            <person name="Daghino S."/>
            <person name="Barry K."/>
            <person name="Choi C."/>
            <person name="Cichocki N."/>
            <person name="Clum A."/>
            <person name="Copeland A."/>
            <person name="Hainaut M."/>
            <person name="Haridas S."/>
            <person name="Labutti K."/>
            <person name="Lindquist E."/>
            <person name="Lipzen A."/>
            <person name="Khouja H.-R."/>
            <person name="Murat C."/>
            <person name="Ohm R."/>
            <person name="Olson A."/>
            <person name="Spatafora J."/>
            <person name="Veneault-Fourrey C."/>
            <person name="Henrissat B."/>
            <person name="Grigoriev I."/>
            <person name="Martin F."/>
            <person name="Perotto S."/>
        </authorList>
    </citation>
    <scope>NUCLEOTIDE SEQUENCE [LARGE SCALE GENOMIC DNA]</scope>
    <source>
        <strain evidence="3 4">F</strain>
    </source>
</reference>
<feature type="domain" description="BZIP" evidence="2">
    <location>
        <begin position="60"/>
        <end position="75"/>
    </location>
</feature>
<name>A0A2J6QXS0_HYAVF</name>
<keyword evidence="4" id="KW-1185">Reference proteome</keyword>
<dbReference type="PROSITE" id="PS00036">
    <property type="entry name" value="BZIP_BASIC"/>
    <property type="match status" value="1"/>
</dbReference>
<dbReference type="EMBL" id="KZ613964">
    <property type="protein sequence ID" value="PMD31076.1"/>
    <property type="molecule type" value="Genomic_DNA"/>
</dbReference>
<organism evidence="3 4">
    <name type="scientific">Hyaloscypha variabilis (strain UAMH 11265 / GT02V1 / F)</name>
    <name type="common">Meliniomyces variabilis</name>
    <dbReference type="NCBI Taxonomy" id="1149755"/>
    <lineage>
        <taxon>Eukaryota</taxon>
        <taxon>Fungi</taxon>
        <taxon>Dikarya</taxon>
        <taxon>Ascomycota</taxon>
        <taxon>Pezizomycotina</taxon>
        <taxon>Leotiomycetes</taxon>
        <taxon>Helotiales</taxon>
        <taxon>Hyaloscyphaceae</taxon>
        <taxon>Hyaloscypha</taxon>
        <taxon>Hyaloscypha variabilis</taxon>
    </lineage>
</organism>
<gene>
    <name evidence="3" type="ORF">L207DRAFT_519726</name>
</gene>
<feature type="region of interest" description="Disordered" evidence="1">
    <location>
        <begin position="26"/>
        <end position="76"/>
    </location>
</feature>
<evidence type="ECO:0000259" key="2">
    <source>
        <dbReference type="PROSITE" id="PS00036"/>
    </source>
</evidence>
<evidence type="ECO:0000313" key="4">
    <source>
        <dbReference type="Proteomes" id="UP000235786"/>
    </source>
</evidence>
<dbReference type="InterPro" id="IPR046347">
    <property type="entry name" value="bZIP_sf"/>
</dbReference>
<accession>A0A2J6QXS0</accession>
<evidence type="ECO:0000313" key="3">
    <source>
        <dbReference type="EMBL" id="PMD31076.1"/>
    </source>
</evidence>